<accession>A0A0J1GYD8</accession>
<feature type="signal peptide" evidence="1">
    <location>
        <begin position="1"/>
        <end position="25"/>
    </location>
</feature>
<evidence type="ECO:0000313" key="3">
    <source>
        <dbReference type="EMBL" id="KLV04673.1"/>
    </source>
</evidence>
<dbReference type="GO" id="GO:0005737">
    <property type="term" value="C:cytoplasm"/>
    <property type="evidence" value="ECO:0007669"/>
    <property type="project" value="TreeGrafter"/>
</dbReference>
<evidence type="ECO:0000259" key="2">
    <source>
        <dbReference type="Pfam" id="PF12706"/>
    </source>
</evidence>
<protein>
    <submittedName>
        <fullName evidence="3">Beta-lactamase</fullName>
    </submittedName>
</protein>
<organism evidence="3 4">
    <name type="scientific">Photobacterium aquae</name>
    <dbReference type="NCBI Taxonomy" id="1195763"/>
    <lineage>
        <taxon>Bacteria</taxon>
        <taxon>Pseudomonadati</taxon>
        <taxon>Pseudomonadota</taxon>
        <taxon>Gammaproteobacteria</taxon>
        <taxon>Vibrionales</taxon>
        <taxon>Vibrionaceae</taxon>
        <taxon>Photobacterium</taxon>
    </lineage>
</organism>
<keyword evidence="1" id="KW-0732">Signal</keyword>
<sequence>MKTTLKASLVAVIGVLGLSVFQSEAVDGRHVQSEAIREQRIAQSPQFANGKVISHMPKVESQEGMLSLMWKFFMDRDQYKPQHRLQFQAVDTHLLATPSQSLRVTWLGHSSLFVEADGVRMLIDPVFDYASPSLFSRFFSRNVDAPVSRQDLPLPDVILISHDHYDHLEEETARYYADKNVDFFVPLGIGRHLEKWGISPDNIREFDWWESHSVGSVRLTAAPANHNSGRGLFDSNTTLWSSWAIQANAGSVFYSGDSAYGSHFKQIGERLGPFDMTFIEVAANVKNGKGYPVEGWGHMQAAHTLQAHLDVRGDKLFPVHWSTYELFLHRWDEPVNDLIEEAELHDVALVTPLIGQSLDLSMPVNTAYWWRAQESWYDFSKLALRQEAQAITE</sequence>
<dbReference type="GO" id="GO:0070290">
    <property type="term" value="F:N-acylphosphatidylethanolamine-specific phospholipase D activity"/>
    <property type="evidence" value="ECO:0007669"/>
    <property type="project" value="InterPro"/>
</dbReference>
<name>A0A0J1GYD8_9GAMM</name>
<proteinExistence type="predicted"/>
<keyword evidence="4" id="KW-1185">Reference proteome</keyword>
<evidence type="ECO:0000313" key="4">
    <source>
        <dbReference type="Proteomes" id="UP000036097"/>
    </source>
</evidence>
<dbReference type="PIRSF" id="PIRSF038896">
    <property type="entry name" value="NAPE-PLD"/>
    <property type="match status" value="1"/>
</dbReference>
<dbReference type="STRING" id="1195763.ABT56_14195"/>
<dbReference type="PATRIC" id="fig|1195763.3.peg.3006"/>
<reference evidence="3 4" key="1">
    <citation type="submission" date="2015-05" db="EMBL/GenBank/DDBJ databases">
        <title>Photobacterium galathea sp. nov.</title>
        <authorList>
            <person name="Machado H."/>
            <person name="Gram L."/>
        </authorList>
    </citation>
    <scope>NUCLEOTIDE SEQUENCE [LARGE SCALE GENOMIC DNA]</scope>
    <source>
        <strain evidence="3 4">CGMCC 1.12159</strain>
    </source>
</reference>
<dbReference type="InterPro" id="IPR001279">
    <property type="entry name" value="Metallo-B-lactamas"/>
</dbReference>
<dbReference type="RefSeq" id="WP_047879608.1">
    <property type="nucleotide sequence ID" value="NZ_LDOT01000021.1"/>
</dbReference>
<dbReference type="Gene3D" id="3.60.15.10">
    <property type="entry name" value="Ribonuclease Z/Hydroxyacylglutathione hydrolase-like"/>
    <property type="match status" value="1"/>
</dbReference>
<dbReference type="Pfam" id="PF12706">
    <property type="entry name" value="Lactamase_B_2"/>
    <property type="match status" value="1"/>
</dbReference>
<dbReference type="PANTHER" id="PTHR15032:SF4">
    <property type="entry name" value="N-ACYL-PHOSPHATIDYLETHANOLAMINE-HYDROLYZING PHOSPHOLIPASE D"/>
    <property type="match status" value="1"/>
</dbReference>
<feature type="domain" description="Metallo-beta-lactamase" evidence="2">
    <location>
        <begin position="120"/>
        <end position="321"/>
    </location>
</feature>
<dbReference type="GO" id="GO:0008270">
    <property type="term" value="F:zinc ion binding"/>
    <property type="evidence" value="ECO:0007669"/>
    <property type="project" value="InterPro"/>
</dbReference>
<evidence type="ECO:0000256" key="1">
    <source>
        <dbReference type="SAM" id="SignalP"/>
    </source>
</evidence>
<dbReference type="AlphaFoldDB" id="A0A0J1GYD8"/>
<dbReference type="PANTHER" id="PTHR15032">
    <property type="entry name" value="N-ACYL-PHOSPHATIDYLETHANOLAMINE-HYDROLYZING PHOSPHOLIPASE D"/>
    <property type="match status" value="1"/>
</dbReference>
<dbReference type="Proteomes" id="UP000036097">
    <property type="component" value="Unassembled WGS sequence"/>
</dbReference>
<feature type="chain" id="PRO_5005252549" evidence="1">
    <location>
        <begin position="26"/>
        <end position="393"/>
    </location>
</feature>
<dbReference type="InterPro" id="IPR024884">
    <property type="entry name" value="NAPE-PLD"/>
</dbReference>
<dbReference type="OrthoDB" id="9805728at2"/>
<gene>
    <name evidence="3" type="ORF">ABT56_14195</name>
</gene>
<dbReference type="EMBL" id="LDOT01000021">
    <property type="protein sequence ID" value="KLV04673.1"/>
    <property type="molecule type" value="Genomic_DNA"/>
</dbReference>
<comment type="caution">
    <text evidence="3">The sequence shown here is derived from an EMBL/GenBank/DDBJ whole genome shotgun (WGS) entry which is preliminary data.</text>
</comment>
<dbReference type="InterPro" id="IPR036866">
    <property type="entry name" value="RibonucZ/Hydroxyglut_hydro"/>
</dbReference>
<dbReference type="SUPFAM" id="SSF56281">
    <property type="entry name" value="Metallo-hydrolase/oxidoreductase"/>
    <property type="match status" value="1"/>
</dbReference>